<reference evidence="2" key="1">
    <citation type="submission" date="2018-02" db="EMBL/GenBank/DDBJ databases">
        <title>Rhizophora mucronata_Transcriptome.</title>
        <authorList>
            <person name="Meera S.P."/>
            <person name="Sreeshan A."/>
            <person name="Augustine A."/>
        </authorList>
    </citation>
    <scope>NUCLEOTIDE SEQUENCE</scope>
    <source>
        <tissue evidence="2">Leaf</tissue>
    </source>
</reference>
<evidence type="ECO:0000256" key="1">
    <source>
        <dbReference type="SAM" id="MobiDB-lite"/>
    </source>
</evidence>
<feature type="region of interest" description="Disordered" evidence="1">
    <location>
        <begin position="1"/>
        <end position="36"/>
    </location>
</feature>
<feature type="compositionally biased region" description="Basic residues" evidence="1">
    <location>
        <begin position="1"/>
        <end position="10"/>
    </location>
</feature>
<evidence type="ECO:0000313" key="2">
    <source>
        <dbReference type="EMBL" id="MBX73058.1"/>
    </source>
</evidence>
<accession>A0A2P2R1G5</accession>
<protein>
    <submittedName>
        <fullName evidence="2">Uncharacterized protein</fullName>
    </submittedName>
</protein>
<dbReference type="EMBL" id="GGEC01092574">
    <property type="protein sequence ID" value="MBX73058.1"/>
    <property type="molecule type" value="Transcribed_RNA"/>
</dbReference>
<proteinExistence type="predicted"/>
<sequence length="36" mass="4269">MQLQSKKRKNTERTAHKVSPISSQPNYKLETFHKAR</sequence>
<dbReference type="AlphaFoldDB" id="A0A2P2R1G5"/>
<name>A0A2P2R1G5_RHIMU</name>
<organism evidence="2">
    <name type="scientific">Rhizophora mucronata</name>
    <name type="common">Asiatic mangrove</name>
    <dbReference type="NCBI Taxonomy" id="61149"/>
    <lineage>
        <taxon>Eukaryota</taxon>
        <taxon>Viridiplantae</taxon>
        <taxon>Streptophyta</taxon>
        <taxon>Embryophyta</taxon>
        <taxon>Tracheophyta</taxon>
        <taxon>Spermatophyta</taxon>
        <taxon>Magnoliopsida</taxon>
        <taxon>eudicotyledons</taxon>
        <taxon>Gunneridae</taxon>
        <taxon>Pentapetalae</taxon>
        <taxon>rosids</taxon>
        <taxon>fabids</taxon>
        <taxon>Malpighiales</taxon>
        <taxon>Rhizophoraceae</taxon>
        <taxon>Rhizophora</taxon>
    </lineage>
</organism>